<dbReference type="Gene3D" id="2.130.10.10">
    <property type="entry name" value="YVTN repeat-like/Quinoprotein amine dehydrogenase"/>
    <property type="match status" value="1"/>
</dbReference>
<evidence type="ECO:0000256" key="6">
    <source>
        <dbReference type="ARBA" id="ARBA00022737"/>
    </source>
</evidence>
<dbReference type="InterPro" id="IPR001627">
    <property type="entry name" value="Semap_dom"/>
</dbReference>
<dbReference type="Pfam" id="PF08337">
    <property type="entry name" value="Plexin_cytopl"/>
    <property type="match status" value="1"/>
</dbReference>
<dbReference type="GO" id="GO:0002116">
    <property type="term" value="C:semaphorin receptor complex"/>
    <property type="evidence" value="ECO:0007669"/>
    <property type="project" value="TreeGrafter"/>
</dbReference>
<dbReference type="GO" id="GO:0005886">
    <property type="term" value="C:plasma membrane"/>
    <property type="evidence" value="ECO:0007669"/>
    <property type="project" value="UniProtKB-SubCell"/>
</dbReference>
<dbReference type="InterPro" id="IPR041362">
    <property type="entry name" value="TIG2_plexin"/>
</dbReference>
<dbReference type="PANTHER" id="PTHR22625">
    <property type="entry name" value="PLEXIN"/>
    <property type="match status" value="1"/>
</dbReference>
<name>A0A7M7MEF4_VARDE</name>
<keyword evidence="14" id="KW-0175">Coiled coil</keyword>
<dbReference type="PROSITE" id="PS51004">
    <property type="entry name" value="SEMA"/>
    <property type="match status" value="1"/>
</dbReference>
<dbReference type="Gene3D" id="3.10.20.90">
    <property type="entry name" value="Phosphatidylinositol 3-kinase Catalytic Subunit, Chain A, domain 1"/>
    <property type="match status" value="1"/>
</dbReference>
<evidence type="ECO:0000256" key="8">
    <source>
        <dbReference type="ARBA" id="ARBA00022989"/>
    </source>
</evidence>
<dbReference type="SMART" id="SM00423">
    <property type="entry name" value="PSI"/>
    <property type="match status" value="3"/>
</dbReference>
<dbReference type="GO" id="GO:0008045">
    <property type="term" value="P:motor neuron axon guidance"/>
    <property type="evidence" value="ECO:0007669"/>
    <property type="project" value="TreeGrafter"/>
</dbReference>
<evidence type="ECO:0000256" key="1">
    <source>
        <dbReference type="ARBA" id="ARBA00004251"/>
    </source>
</evidence>
<dbReference type="InterPro" id="IPR014756">
    <property type="entry name" value="Ig_E-set"/>
</dbReference>
<evidence type="ECO:0000256" key="5">
    <source>
        <dbReference type="ARBA" id="ARBA00022729"/>
    </source>
</evidence>
<dbReference type="Pfam" id="PF20170">
    <property type="entry name" value="Plexin_RBD"/>
    <property type="match status" value="1"/>
</dbReference>
<evidence type="ECO:0000256" key="7">
    <source>
        <dbReference type="ARBA" id="ARBA00022902"/>
    </source>
</evidence>
<dbReference type="SUPFAM" id="SSF103575">
    <property type="entry name" value="Plexin repeat"/>
    <property type="match status" value="1"/>
</dbReference>
<comment type="subcellular location">
    <subcellularLocation>
        <location evidence="1">Cell membrane</location>
        <topology evidence="1">Single-pass type I membrane protein</topology>
    </subcellularLocation>
</comment>
<feature type="domain" description="Sema" evidence="17">
    <location>
        <begin position="48"/>
        <end position="544"/>
    </location>
</feature>
<dbReference type="SMART" id="SM00429">
    <property type="entry name" value="IPT"/>
    <property type="match status" value="4"/>
</dbReference>
<accession>A0A7M7MEF4</accession>
<dbReference type="InterPro" id="IPR013783">
    <property type="entry name" value="Ig-like_fold"/>
</dbReference>
<dbReference type="InParanoid" id="A0A7M7MEF4"/>
<keyword evidence="9 16" id="KW-0472">Membrane</keyword>
<protein>
    <recommendedName>
        <fullName evidence="17">Sema domain-containing protein</fullName>
    </recommendedName>
</protein>
<dbReference type="GO" id="GO:0030334">
    <property type="term" value="P:regulation of cell migration"/>
    <property type="evidence" value="ECO:0007669"/>
    <property type="project" value="TreeGrafter"/>
</dbReference>
<keyword evidence="4 16" id="KW-0812">Transmembrane</keyword>
<dbReference type="CDD" id="cd11236">
    <property type="entry name" value="Sema_plexin_like"/>
    <property type="match status" value="1"/>
</dbReference>
<feature type="compositionally biased region" description="Low complexity" evidence="15">
    <location>
        <begin position="1150"/>
        <end position="1160"/>
    </location>
</feature>
<evidence type="ECO:0000256" key="9">
    <source>
        <dbReference type="ARBA" id="ARBA00023136"/>
    </source>
</evidence>
<reference evidence="18" key="1">
    <citation type="submission" date="2021-01" db="UniProtKB">
        <authorList>
            <consortium name="EnsemblMetazoa"/>
        </authorList>
    </citation>
    <scope>IDENTIFICATION</scope>
</reference>
<dbReference type="InterPro" id="IPR013548">
    <property type="entry name" value="Plexin_cytoplasmic_RasGAP_dom"/>
</dbReference>
<dbReference type="Pfam" id="PF18020">
    <property type="entry name" value="TIG_2"/>
    <property type="match status" value="1"/>
</dbReference>
<dbReference type="GeneID" id="111254118"/>
<keyword evidence="6" id="KW-0677">Repeat</keyword>
<evidence type="ECO:0000256" key="11">
    <source>
        <dbReference type="ARBA" id="ARBA00023170"/>
    </source>
</evidence>
<evidence type="ECO:0000313" key="18">
    <source>
        <dbReference type="EnsemblMetazoa" id="XP_022670379"/>
    </source>
</evidence>
<dbReference type="CDD" id="cd12205">
    <property type="entry name" value="RasGAP_plexin"/>
    <property type="match status" value="1"/>
</dbReference>
<dbReference type="InterPro" id="IPR031148">
    <property type="entry name" value="Plexin"/>
</dbReference>
<sequence length="1970" mass="218877">MGLWPLPLTAVAAPGLPPALWVTALWLTTACAVPMERLASFSLHHDYRPTVAAHNGESSGILGMFTVHQQSVNISHVVVERHTGRVYVGGVNWLYQLNASLFVEASAQTGPVHDSRSCSAAETECQAADARLTNNFNKVLLIDHSAHKLIACGSVRQGSCRRHDLADITHQEPLVETPVAANDQNSSTVAFIGPSKYDPNGLPVDVLYVAATNTKSGPYRDMVPAIASRTLRSEQGRVGGAIDGVSDLDGLFTVVESSFSETARVDISSNLRDAFLVHYVFGFHHRDFAHFALIQRRSYLVAHHEWGYESRLARVCVSDPAYNTYVEVSLQCVTPEGTNYNLLTDATLVDAGVTLLSEYKLSTHRDSTLFIGAFVQSEGPHFKESRRSAVCIFPMVEIERRFQQNIHRCYNGSTLTRNMHYIAGSVNECPELGGSGNVVNFCKETVKLNGSIPIVARPVATFSDETLTGVGASLVEKQNVIFVGTASGRLHALLVEEKHYSRTFHSVLLERGVRILPQIFVHDTATTEKYLIVASLYKVFKLALSDCAKHTTCGDCMEAKNPYCGWCALENKCNSRWECGAITGTSQWLSSGTDRCPYFEAIIPPHIPIQQNQVTLELLVSALPPLPFKTHYVCVFGGRSKVQAHTTHSGLACTIPEPPLRPQIPAGKDHVMLTVSVRTLESEADLVSRNLTLFHCHTHRTCKSCVMSQWSCSWCLVENSCTSNTSTCSQRKIIGEASSEVSLIKGRQHCPSFHLEDRLLIPHEAKQELAIQVKNLLAPVTESFQCVIELENRRLQVLARKRGDFIVCSESSLSYEADEPEVEAQLTVLWNGDIFVDQTNLTVYKCGLLGSHSRRADCSLCLTRDARYQCSWCGSQCMFGPSCSQPVTTSCPPPRIDWIHPLSGPVEGGTLVTIEGSNLGTSQAEVEDKIRIGQLPCVPREYSVSVRVVCETQPNPHGPQEAFIYVGNSQGLRKAQEKFHYKEIELTGVYPRVGPQSGGTRIYLNGTNLNVGSNVSVMLDDIPCIVERSLASSGQLSCRTSRAPLYNYKVEQLILQVDGARLILPHPFVFVEDPNILDIRPLRSYQSGGREILVRGEFLDSVQQPRMAVFDPGDNDNKPLNETTCSVVNSTLMICPSPFVLGVHKTAGHQSDQSSQSQASMDRHTKANLEEGEQMKLGFIMDRVVQLKQLDVFFPMVDSMITYLRDPVLFTFGEAGAVKAYKGDTLVIEGDHLLGASEQNEVRVYIGTSPCNVTSLTSSQIVCLPPADSPAATDQLGRRTALPKVTVQIGSNLLYSIGYLRYEMSKLYNLPPEIMGMAATGGAILILVSVLVLALLRHKNSQAEREYKRIQLQMATLENSVRSECKQAFAELQTDLKLEQDTTDNELGKGFGGSLSPPVLSHTKYLENIFFPGVPNTNVFHIIKPLNNAGCSNHYEVAMANFELLVNNKTFLLTFIDTLERQNTFSIRDKVNVASLLMVILLDKMDYATEILRDLLVKLIDKYAETKHPQLMLRRTESVVEKMLSNWLSVCMYERIAASQARPMFLLLRALKQQLEKGPVDAVTHDARYSLAEERLLREQINYSAVVLHVRLDKILDLNSKQDDPDDRKSLVVRVNDCDTISQTKRKILDVLFVNVPFSQRPTVNSVELEWHHGQGPMPMLLSDIDATSVVQDGLRRLNTLIHYGVADSAVVTLIHRNANYETLSRLNKQQTDQSACWHLVPPAYVNDGHLAELRHKNIAEIYLTRLLSTKGTIQSFIDDFFASILTATDELPLAVKWLFDLFDESACQHVVQNSEEVAQAWKSNSLPLRFWVNMLKNPDFVFDIEKSSQLDASLSVIAQSFMDACAQSEQQLSKNSPSSKLLFAKDIPQYRKLIDNFYRDIASMPPVPDHQLALYMRQLSVQYAGQVDTTNALKDLYIYAAKYNSQILAALEDREGGTLGDYPPSGNSLVNRLRVIEASYRAGTLKRFT</sequence>
<dbReference type="InterPro" id="IPR046800">
    <property type="entry name" value="Plexin_RBD"/>
</dbReference>
<comment type="similarity">
    <text evidence="2">Belongs to the plexin family.</text>
</comment>
<organism evidence="18 19">
    <name type="scientific">Varroa destructor</name>
    <name type="common">Honeybee mite</name>
    <dbReference type="NCBI Taxonomy" id="109461"/>
    <lineage>
        <taxon>Eukaryota</taxon>
        <taxon>Metazoa</taxon>
        <taxon>Ecdysozoa</taxon>
        <taxon>Arthropoda</taxon>
        <taxon>Chelicerata</taxon>
        <taxon>Arachnida</taxon>
        <taxon>Acari</taxon>
        <taxon>Parasitiformes</taxon>
        <taxon>Mesostigmata</taxon>
        <taxon>Gamasina</taxon>
        <taxon>Dermanyssoidea</taxon>
        <taxon>Varroidae</taxon>
        <taxon>Varroa</taxon>
    </lineage>
</organism>
<evidence type="ECO:0000256" key="12">
    <source>
        <dbReference type="ARBA" id="ARBA00023180"/>
    </source>
</evidence>
<keyword evidence="11" id="KW-0675">Receptor</keyword>
<dbReference type="Gene3D" id="1.10.506.10">
    <property type="entry name" value="GTPase Activation - p120gap, domain 1"/>
    <property type="match status" value="1"/>
</dbReference>
<dbReference type="SUPFAM" id="SSF81296">
    <property type="entry name" value="E set domains"/>
    <property type="match status" value="4"/>
</dbReference>
<dbReference type="GO" id="GO:0097374">
    <property type="term" value="P:sensory neuron axon guidance"/>
    <property type="evidence" value="ECO:0007669"/>
    <property type="project" value="TreeGrafter"/>
</dbReference>
<dbReference type="Pfam" id="PF17960">
    <property type="entry name" value="TIG_plexin"/>
    <property type="match status" value="1"/>
</dbReference>
<keyword evidence="7" id="KW-0524">Neurogenesis</keyword>
<evidence type="ECO:0000256" key="13">
    <source>
        <dbReference type="PROSITE-ProRule" id="PRU00352"/>
    </source>
</evidence>
<dbReference type="KEGG" id="vde:111254118"/>
<evidence type="ECO:0000256" key="16">
    <source>
        <dbReference type="SAM" id="Phobius"/>
    </source>
</evidence>
<comment type="caution">
    <text evidence="13">Lacks conserved residue(s) required for the propagation of feature annotation.</text>
</comment>
<evidence type="ECO:0000256" key="15">
    <source>
        <dbReference type="SAM" id="MobiDB-lite"/>
    </source>
</evidence>
<dbReference type="FunFam" id="2.60.40.10:FF:000868">
    <property type="entry name" value="Plexin D1"/>
    <property type="match status" value="1"/>
</dbReference>
<keyword evidence="5" id="KW-0732">Signal</keyword>
<evidence type="ECO:0000256" key="3">
    <source>
        <dbReference type="ARBA" id="ARBA00022475"/>
    </source>
</evidence>
<evidence type="ECO:0000259" key="17">
    <source>
        <dbReference type="PROSITE" id="PS51004"/>
    </source>
</evidence>
<dbReference type="InterPro" id="IPR002909">
    <property type="entry name" value="IPT_dom"/>
</dbReference>
<dbReference type="GO" id="GO:0017154">
    <property type="term" value="F:semaphorin receptor activity"/>
    <property type="evidence" value="ECO:0007669"/>
    <property type="project" value="InterPro"/>
</dbReference>
<proteinExistence type="inferred from homology"/>
<dbReference type="Pfam" id="PF01833">
    <property type="entry name" value="TIG"/>
    <property type="match status" value="3"/>
</dbReference>
<dbReference type="RefSeq" id="XP_022670379.1">
    <property type="nucleotide sequence ID" value="XM_022814644.1"/>
</dbReference>
<dbReference type="SUPFAM" id="SSF101912">
    <property type="entry name" value="Sema domain"/>
    <property type="match status" value="1"/>
</dbReference>
<evidence type="ECO:0000256" key="14">
    <source>
        <dbReference type="SAM" id="Coils"/>
    </source>
</evidence>
<evidence type="ECO:0000313" key="19">
    <source>
        <dbReference type="Proteomes" id="UP000594260"/>
    </source>
</evidence>
<dbReference type="InterPro" id="IPR008936">
    <property type="entry name" value="Rho_GTPase_activation_prot"/>
</dbReference>
<dbReference type="GO" id="GO:0050772">
    <property type="term" value="P:positive regulation of axonogenesis"/>
    <property type="evidence" value="ECO:0007669"/>
    <property type="project" value="TreeGrafter"/>
</dbReference>
<dbReference type="InterPro" id="IPR002165">
    <property type="entry name" value="Plexin_repeat"/>
</dbReference>
<dbReference type="SUPFAM" id="SSF48350">
    <property type="entry name" value="GTPase activation domain, GAP"/>
    <property type="match status" value="1"/>
</dbReference>
<dbReference type="Pfam" id="PF01437">
    <property type="entry name" value="PSI"/>
    <property type="match status" value="1"/>
</dbReference>
<feature type="coiled-coil region" evidence="14">
    <location>
        <begin position="1333"/>
        <end position="1360"/>
    </location>
</feature>
<feature type="region of interest" description="Disordered" evidence="15">
    <location>
        <begin position="1146"/>
        <end position="1165"/>
    </location>
</feature>
<keyword evidence="3" id="KW-1003">Cell membrane</keyword>
<dbReference type="PANTHER" id="PTHR22625:SF44">
    <property type="entry name" value="PLEXIN-B"/>
    <property type="match status" value="1"/>
</dbReference>
<dbReference type="Proteomes" id="UP000594260">
    <property type="component" value="Unplaced"/>
</dbReference>
<dbReference type="Gene3D" id="2.60.40.10">
    <property type="entry name" value="Immunoglobulins"/>
    <property type="match status" value="5"/>
</dbReference>
<dbReference type="OrthoDB" id="125363at2759"/>
<dbReference type="OMA" id="NFSYCTE"/>
<dbReference type="InterPro" id="IPR041019">
    <property type="entry name" value="TIG1_plexin"/>
</dbReference>
<feature type="transmembrane region" description="Helical" evidence="16">
    <location>
        <begin position="1314"/>
        <end position="1336"/>
    </location>
</feature>
<dbReference type="GO" id="GO:0008360">
    <property type="term" value="P:regulation of cell shape"/>
    <property type="evidence" value="ECO:0007669"/>
    <property type="project" value="TreeGrafter"/>
</dbReference>
<keyword evidence="19" id="KW-1185">Reference proteome</keyword>
<dbReference type="InterPro" id="IPR015943">
    <property type="entry name" value="WD40/YVTN_repeat-like_dom_sf"/>
</dbReference>
<evidence type="ECO:0000256" key="2">
    <source>
        <dbReference type="ARBA" id="ARBA00010297"/>
    </source>
</evidence>
<dbReference type="Pfam" id="PF01403">
    <property type="entry name" value="Sema"/>
    <property type="match status" value="1"/>
</dbReference>
<dbReference type="InterPro" id="IPR016201">
    <property type="entry name" value="PSI"/>
</dbReference>
<keyword evidence="12" id="KW-0325">Glycoprotein</keyword>
<keyword evidence="8 16" id="KW-1133">Transmembrane helix</keyword>
<dbReference type="InterPro" id="IPR036352">
    <property type="entry name" value="Semap_dom_sf"/>
</dbReference>
<dbReference type="SMART" id="SM00630">
    <property type="entry name" value="Sema"/>
    <property type="match status" value="1"/>
</dbReference>
<evidence type="ECO:0000256" key="4">
    <source>
        <dbReference type="ARBA" id="ARBA00022692"/>
    </source>
</evidence>
<evidence type="ECO:0000256" key="10">
    <source>
        <dbReference type="ARBA" id="ARBA00023157"/>
    </source>
</evidence>
<dbReference type="GO" id="GO:0007162">
    <property type="term" value="P:negative regulation of cell adhesion"/>
    <property type="evidence" value="ECO:0007669"/>
    <property type="project" value="TreeGrafter"/>
</dbReference>
<keyword evidence="10" id="KW-1015">Disulfide bond</keyword>
<dbReference type="FunFam" id="2.60.40.10:FF:000203">
    <property type="entry name" value="Plexin B2"/>
    <property type="match status" value="1"/>
</dbReference>
<dbReference type="EnsemblMetazoa" id="XM_022814644">
    <property type="protein sequence ID" value="XP_022670379"/>
    <property type="gene ID" value="LOC111254118"/>
</dbReference>